<feature type="transmembrane region" description="Helical" evidence="7">
    <location>
        <begin position="120"/>
        <end position="136"/>
    </location>
</feature>
<accession>A0A542E173</accession>
<keyword evidence="5 7" id="KW-0472">Membrane</keyword>
<dbReference type="GO" id="GO:0022857">
    <property type="term" value="F:transmembrane transporter activity"/>
    <property type="evidence" value="ECO:0007669"/>
    <property type="project" value="InterPro"/>
</dbReference>
<feature type="transmembrane region" description="Helical" evidence="7">
    <location>
        <begin position="238"/>
        <end position="260"/>
    </location>
</feature>
<keyword evidence="3 7" id="KW-0812">Transmembrane</keyword>
<keyword evidence="4 7" id="KW-1133">Transmembrane helix</keyword>
<dbReference type="Pfam" id="PF02653">
    <property type="entry name" value="BPD_transp_2"/>
    <property type="match status" value="1"/>
</dbReference>
<evidence type="ECO:0000256" key="7">
    <source>
        <dbReference type="SAM" id="Phobius"/>
    </source>
</evidence>
<evidence type="ECO:0000256" key="5">
    <source>
        <dbReference type="ARBA" id="ARBA00023136"/>
    </source>
</evidence>
<feature type="region of interest" description="Disordered" evidence="6">
    <location>
        <begin position="1"/>
        <end position="23"/>
    </location>
</feature>
<dbReference type="PANTHER" id="PTHR32196">
    <property type="entry name" value="ABC TRANSPORTER PERMEASE PROTEIN YPHD-RELATED-RELATED"/>
    <property type="match status" value="1"/>
</dbReference>
<evidence type="ECO:0000256" key="6">
    <source>
        <dbReference type="SAM" id="MobiDB-lite"/>
    </source>
</evidence>
<evidence type="ECO:0000256" key="3">
    <source>
        <dbReference type="ARBA" id="ARBA00022692"/>
    </source>
</evidence>
<gene>
    <name evidence="8" type="ORF">FB458_2123</name>
</gene>
<name>A0A542E173_9MICO</name>
<evidence type="ECO:0000256" key="1">
    <source>
        <dbReference type="ARBA" id="ARBA00004651"/>
    </source>
</evidence>
<keyword evidence="2" id="KW-1003">Cell membrane</keyword>
<evidence type="ECO:0000313" key="8">
    <source>
        <dbReference type="EMBL" id="TQJ09019.1"/>
    </source>
</evidence>
<feature type="transmembrane region" description="Helical" evidence="7">
    <location>
        <begin position="293"/>
        <end position="312"/>
    </location>
</feature>
<comment type="caution">
    <text evidence="8">The sequence shown here is derived from an EMBL/GenBank/DDBJ whole genome shotgun (WGS) entry which is preliminary data.</text>
</comment>
<feature type="transmembrane region" description="Helical" evidence="7">
    <location>
        <begin position="42"/>
        <end position="66"/>
    </location>
</feature>
<dbReference type="CDD" id="cd06579">
    <property type="entry name" value="TM_PBP1_transp_AraH_like"/>
    <property type="match status" value="1"/>
</dbReference>
<feature type="transmembrane region" description="Helical" evidence="7">
    <location>
        <begin position="182"/>
        <end position="208"/>
    </location>
</feature>
<protein>
    <submittedName>
        <fullName evidence="8">Monosaccharide ABC transporter membrane protein (CUT2 family)</fullName>
    </submittedName>
</protein>
<feature type="transmembrane region" description="Helical" evidence="7">
    <location>
        <begin position="266"/>
        <end position="286"/>
    </location>
</feature>
<feature type="transmembrane region" description="Helical" evidence="7">
    <location>
        <begin position="143"/>
        <end position="162"/>
    </location>
</feature>
<dbReference type="OrthoDB" id="9808136at2"/>
<dbReference type="InterPro" id="IPR001851">
    <property type="entry name" value="ABC_transp_permease"/>
</dbReference>
<dbReference type="Proteomes" id="UP000317893">
    <property type="component" value="Unassembled WGS sequence"/>
</dbReference>
<organism evidence="8 9">
    <name type="scientific">Lapillicoccus jejuensis</name>
    <dbReference type="NCBI Taxonomy" id="402171"/>
    <lineage>
        <taxon>Bacteria</taxon>
        <taxon>Bacillati</taxon>
        <taxon>Actinomycetota</taxon>
        <taxon>Actinomycetes</taxon>
        <taxon>Micrococcales</taxon>
        <taxon>Intrasporangiaceae</taxon>
        <taxon>Lapillicoccus</taxon>
    </lineage>
</organism>
<sequence length="344" mass="35041">MSAPASVPSAPSPSSTPTGPGTPAVPLATSLRQRLSTSSGRVLGVLAALAAVFVVFTVLEPAFISVDNVSEIVVQSSIIGVVALGMTLVIVTGGIDLSVGSIVGVVSVVCATNLGSWTPFGTIVAGLVLGGLLGLLNGVFTAYLGLASFIVTLATLNLYRGVAFLYTNGTPIFGLDLQFRNIFAGSILGVQNPILILLVTTVVCFLLLTRTRLGTYLRAIGSNPTAARQSGVLVQRTTVLAFVLSGVLCALAALLLMGRVGAAEPITGTGFELTAIAAVVVGGTSLAGGRASIVGTILGALLLGSIRTGLTLLNVNPYIQYVVTGAIILVAVLIDRFVSRRHTR</sequence>
<feature type="transmembrane region" description="Helical" evidence="7">
    <location>
        <begin position="318"/>
        <end position="338"/>
    </location>
</feature>
<dbReference type="GO" id="GO:0005886">
    <property type="term" value="C:plasma membrane"/>
    <property type="evidence" value="ECO:0007669"/>
    <property type="project" value="UniProtKB-SubCell"/>
</dbReference>
<evidence type="ECO:0000256" key="2">
    <source>
        <dbReference type="ARBA" id="ARBA00022475"/>
    </source>
</evidence>
<feature type="transmembrane region" description="Helical" evidence="7">
    <location>
        <begin position="72"/>
        <end position="90"/>
    </location>
</feature>
<proteinExistence type="predicted"/>
<keyword evidence="9" id="KW-1185">Reference proteome</keyword>
<dbReference type="EMBL" id="VFMN01000001">
    <property type="protein sequence ID" value="TQJ09019.1"/>
    <property type="molecule type" value="Genomic_DNA"/>
</dbReference>
<comment type="subcellular location">
    <subcellularLocation>
        <location evidence="1">Cell membrane</location>
        <topology evidence="1">Multi-pass membrane protein</topology>
    </subcellularLocation>
</comment>
<evidence type="ECO:0000256" key="4">
    <source>
        <dbReference type="ARBA" id="ARBA00022989"/>
    </source>
</evidence>
<reference evidence="8 9" key="1">
    <citation type="submission" date="2019-06" db="EMBL/GenBank/DDBJ databases">
        <title>Sequencing the genomes of 1000 actinobacteria strains.</title>
        <authorList>
            <person name="Klenk H.-P."/>
        </authorList>
    </citation>
    <scope>NUCLEOTIDE SEQUENCE [LARGE SCALE GENOMIC DNA]</scope>
    <source>
        <strain evidence="8 9">DSM 18607</strain>
    </source>
</reference>
<dbReference type="AlphaFoldDB" id="A0A542E173"/>
<evidence type="ECO:0000313" key="9">
    <source>
        <dbReference type="Proteomes" id="UP000317893"/>
    </source>
</evidence>